<dbReference type="PROSITE" id="PS50280">
    <property type="entry name" value="SET"/>
    <property type="match status" value="1"/>
</dbReference>
<evidence type="ECO:0000256" key="7">
    <source>
        <dbReference type="ARBA" id="ARBA00023242"/>
    </source>
</evidence>
<keyword evidence="4" id="KW-0489">Methyltransferase</keyword>
<dbReference type="Gene3D" id="2.170.270.10">
    <property type="entry name" value="SET domain"/>
    <property type="match status" value="1"/>
</dbReference>
<comment type="subcellular location">
    <subcellularLocation>
        <location evidence="2">Cytoplasm</location>
    </subcellularLocation>
    <subcellularLocation>
        <location evidence="1">Nucleus</location>
    </subcellularLocation>
</comment>
<evidence type="ECO:0000259" key="9">
    <source>
        <dbReference type="PROSITE" id="PS50280"/>
    </source>
</evidence>
<accession>A0ABN9M268</accession>
<dbReference type="InterPro" id="IPR001214">
    <property type="entry name" value="SET_dom"/>
</dbReference>
<evidence type="ECO:0000256" key="3">
    <source>
        <dbReference type="ARBA" id="ARBA00022490"/>
    </source>
</evidence>
<organism evidence="10 11">
    <name type="scientific">Ranitomeya imitator</name>
    <name type="common">mimic poison frog</name>
    <dbReference type="NCBI Taxonomy" id="111125"/>
    <lineage>
        <taxon>Eukaryota</taxon>
        <taxon>Metazoa</taxon>
        <taxon>Chordata</taxon>
        <taxon>Craniata</taxon>
        <taxon>Vertebrata</taxon>
        <taxon>Euteleostomi</taxon>
        <taxon>Amphibia</taxon>
        <taxon>Batrachia</taxon>
        <taxon>Anura</taxon>
        <taxon>Neobatrachia</taxon>
        <taxon>Hyloidea</taxon>
        <taxon>Dendrobatidae</taxon>
        <taxon>Dendrobatinae</taxon>
        <taxon>Ranitomeya</taxon>
    </lineage>
</organism>
<keyword evidence="6" id="KW-0949">S-adenosyl-L-methionine</keyword>
<evidence type="ECO:0000256" key="6">
    <source>
        <dbReference type="ARBA" id="ARBA00022691"/>
    </source>
</evidence>
<reference evidence="10" key="1">
    <citation type="submission" date="2023-07" db="EMBL/GenBank/DDBJ databases">
        <authorList>
            <person name="Stuckert A."/>
        </authorList>
    </citation>
    <scope>NUCLEOTIDE SEQUENCE</scope>
</reference>
<evidence type="ECO:0000256" key="5">
    <source>
        <dbReference type="ARBA" id="ARBA00022679"/>
    </source>
</evidence>
<evidence type="ECO:0000256" key="8">
    <source>
        <dbReference type="ARBA" id="ARBA00048985"/>
    </source>
</evidence>
<protein>
    <recommendedName>
        <fullName evidence="9">SET domain-containing protein</fullName>
    </recommendedName>
</protein>
<dbReference type="EMBL" id="CAUEEQ010042932">
    <property type="protein sequence ID" value="CAJ0956926.1"/>
    <property type="molecule type" value="Genomic_DNA"/>
</dbReference>
<evidence type="ECO:0000256" key="1">
    <source>
        <dbReference type="ARBA" id="ARBA00004123"/>
    </source>
</evidence>
<dbReference type="InterPro" id="IPR044421">
    <property type="entry name" value="SMYD4_SET"/>
</dbReference>
<dbReference type="InterPro" id="IPR046341">
    <property type="entry name" value="SET_dom_sf"/>
</dbReference>
<evidence type="ECO:0000313" key="11">
    <source>
        <dbReference type="Proteomes" id="UP001176940"/>
    </source>
</evidence>
<evidence type="ECO:0000256" key="2">
    <source>
        <dbReference type="ARBA" id="ARBA00004496"/>
    </source>
</evidence>
<proteinExistence type="predicted"/>
<comment type="catalytic activity">
    <reaction evidence="8">
        <text>L-lysyl-[protein] + S-adenosyl-L-methionine = N(6)-methyl-L-lysyl-[protein] + S-adenosyl-L-homocysteine + H(+)</text>
        <dbReference type="Rhea" id="RHEA:51736"/>
        <dbReference type="Rhea" id="RHEA-COMP:9752"/>
        <dbReference type="Rhea" id="RHEA-COMP:13053"/>
        <dbReference type="ChEBI" id="CHEBI:15378"/>
        <dbReference type="ChEBI" id="CHEBI:29969"/>
        <dbReference type="ChEBI" id="CHEBI:57856"/>
        <dbReference type="ChEBI" id="CHEBI:59789"/>
        <dbReference type="ChEBI" id="CHEBI:61929"/>
    </reaction>
</comment>
<name>A0ABN9M268_9NEOB</name>
<dbReference type="PANTHER" id="PTHR46165:SF2">
    <property type="entry name" value="SET AND MYND DOMAIN-CONTAINING PROTEIN 4"/>
    <property type="match status" value="1"/>
</dbReference>
<dbReference type="Pfam" id="PF00856">
    <property type="entry name" value="SET"/>
    <property type="match status" value="1"/>
</dbReference>
<keyword evidence="11" id="KW-1185">Reference proteome</keyword>
<gene>
    <name evidence="10" type="ORF">RIMI_LOCUS15760269</name>
</gene>
<dbReference type="InterPro" id="IPR052097">
    <property type="entry name" value="SET-MYND_domain_protein"/>
</dbReference>
<evidence type="ECO:0000256" key="4">
    <source>
        <dbReference type="ARBA" id="ARBA00022603"/>
    </source>
</evidence>
<dbReference type="PANTHER" id="PTHR46165">
    <property type="entry name" value="SET AND MYND DOMAIN-CONTAINING PROTEIN 4"/>
    <property type="match status" value="1"/>
</dbReference>
<keyword evidence="3" id="KW-0963">Cytoplasm</keyword>
<dbReference type="SUPFAM" id="SSF82199">
    <property type="entry name" value="SET domain"/>
    <property type="match status" value="1"/>
</dbReference>
<dbReference type="CDD" id="cd10536">
    <property type="entry name" value="SET_SMYD4"/>
    <property type="match status" value="1"/>
</dbReference>
<keyword evidence="7" id="KW-0539">Nucleus</keyword>
<feature type="domain" description="SET" evidence="9">
    <location>
        <begin position="60"/>
        <end position="209"/>
    </location>
</feature>
<dbReference type="Proteomes" id="UP001176940">
    <property type="component" value="Unassembled WGS sequence"/>
</dbReference>
<sequence>MYGVSEEKIALYADDILLFLEDSGETLAGAEAIIEEFGSYSGLRINWEKSNMMLVDGDYENSEIRDSPTKLSEHHSGEHKFLCALTSAALCKRLAIGLPRSTGASPPTDDPALLDNEVQILGSAILLHMLQLHCNAQAVTAIHEEYEESTTSLVARSNSSRLATAIFPVLSLLNHSCDPNTSVSFQGRSVMVRASRAIRKGEEVLHCYGPHKLRMKFEKRQTLLKDQYFFTCRCDVCTLEQTLTDDTVTDFCCLKCHSLLKGNDELHCINNSCAHRFRRDEILPRLKNLQRAVHGAQDQLQNNHLGDYDSCQTPPWCALFVPLYVLPWR</sequence>
<comment type="caution">
    <text evidence="10">The sequence shown here is derived from an EMBL/GenBank/DDBJ whole genome shotgun (WGS) entry which is preliminary data.</text>
</comment>
<evidence type="ECO:0000313" key="10">
    <source>
        <dbReference type="EMBL" id="CAJ0956926.1"/>
    </source>
</evidence>
<keyword evidence="5" id="KW-0808">Transferase</keyword>